<dbReference type="EMBL" id="JBHSLI010000002">
    <property type="protein sequence ID" value="MFC5292673.1"/>
    <property type="molecule type" value="Genomic_DNA"/>
</dbReference>
<comment type="caution">
    <text evidence="2">The sequence shown here is derived from an EMBL/GenBank/DDBJ whole genome shotgun (WGS) entry which is preliminary data.</text>
</comment>
<organism evidence="2 3">
    <name type="scientific">Bosea minatitlanensis</name>
    <dbReference type="NCBI Taxonomy" id="128782"/>
    <lineage>
        <taxon>Bacteria</taxon>
        <taxon>Pseudomonadati</taxon>
        <taxon>Pseudomonadota</taxon>
        <taxon>Alphaproteobacteria</taxon>
        <taxon>Hyphomicrobiales</taxon>
        <taxon>Boseaceae</taxon>
        <taxon>Bosea</taxon>
    </lineage>
</organism>
<dbReference type="Proteomes" id="UP001595976">
    <property type="component" value="Unassembled WGS sequence"/>
</dbReference>
<proteinExistence type="predicted"/>
<evidence type="ECO:0008006" key="4">
    <source>
        <dbReference type="Google" id="ProtNLM"/>
    </source>
</evidence>
<accession>A0ABW0EZH8</accession>
<feature type="region of interest" description="Disordered" evidence="1">
    <location>
        <begin position="120"/>
        <end position="155"/>
    </location>
</feature>
<evidence type="ECO:0000313" key="2">
    <source>
        <dbReference type="EMBL" id="MFC5292673.1"/>
    </source>
</evidence>
<keyword evidence="3" id="KW-1185">Reference proteome</keyword>
<name>A0ABW0EZH8_9HYPH</name>
<sequence length="155" mass="16833">MAEAKTKTFNNAVPFPEAGEGVVLRFRTIDLIKLEEKYGESFTEVISRLLSANSSACMVECLKHGLKKEDGRTPFGRLDFNDLPFSIVEARESIFDAITCAITGQSFAALLDARARIVEGDQPADPLQGSETAESSAERSEPEMEPASVEPTSST</sequence>
<gene>
    <name evidence="2" type="ORF">ACFPK2_06695</name>
</gene>
<protein>
    <recommendedName>
        <fullName evidence="4">Tail assembly chaperone</fullName>
    </recommendedName>
</protein>
<evidence type="ECO:0000313" key="3">
    <source>
        <dbReference type="Proteomes" id="UP001595976"/>
    </source>
</evidence>
<reference evidence="3" key="1">
    <citation type="journal article" date="2019" name="Int. J. Syst. Evol. Microbiol.">
        <title>The Global Catalogue of Microorganisms (GCM) 10K type strain sequencing project: providing services to taxonomists for standard genome sequencing and annotation.</title>
        <authorList>
            <consortium name="The Broad Institute Genomics Platform"/>
            <consortium name="The Broad Institute Genome Sequencing Center for Infectious Disease"/>
            <person name="Wu L."/>
            <person name="Ma J."/>
        </authorList>
    </citation>
    <scope>NUCLEOTIDE SEQUENCE [LARGE SCALE GENOMIC DNA]</scope>
    <source>
        <strain evidence="3">CGMCC 1.15643</strain>
    </source>
</reference>
<dbReference type="RefSeq" id="WP_260347944.1">
    <property type="nucleotide sequence ID" value="NZ_JAOAOS010000002.1"/>
</dbReference>
<evidence type="ECO:0000256" key="1">
    <source>
        <dbReference type="SAM" id="MobiDB-lite"/>
    </source>
</evidence>